<organism evidence="1">
    <name type="scientific">Brassica napus</name>
    <name type="common">Rape</name>
    <dbReference type="NCBI Taxonomy" id="3708"/>
    <lineage>
        <taxon>Eukaryota</taxon>
        <taxon>Viridiplantae</taxon>
        <taxon>Streptophyta</taxon>
        <taxon>Embryophyta</taxon>
        <taxon>Tracheophyta</taxon>
        <taxon>Spermatophyta</taxon>
        <taxon>Magnoliopsida</taxon>
        <taxon>eudicotyledons</taxon>
        <taxon>Gunneridae</taxon>
        <taxon>Pentapetalae</taxon>
        <taxon>rosids</taxon>
        <taxon>malvids</taxon>
        <taxon>Brassicales</taxon>
        <taxon>Brassicaceae</taxon>
        <taxon>Brassiceae</taxon>
        <taxon>Brassica</taxon>
    </lineage>
</organism>
<dbReference type="AlphaFoldDB" id="A0A816Y8H5"/>
<evidence type="ECO:0000313" key="1">
    <source>
        <dbReference type="EMBL" id="CAF2155584.1"/>
    </source>
</evidence>
<sequence>MTVQTVSDQEWRRKPYNTRECKNGVMCKRLWLSA</sequence>
<protein>
    <submittedName>
        <fullName evidence="1">(rape) hypothetical protein</fullName>
    </submittedName>
</protein>
<gene>
    <name evidence="1" type="ORF">DARMORV10_A01P41150.1</name>
</gene>
<reference evidence="1" key="1">
    <citation type="submission" date="2021-01" db="EMBL/GenBank/DDBJ databases">
        <authorList>
            <consortium name="Genoscope - CEA"/>
            <person name="William W."/>
        </authorList>
    </citation>
    <scope>NUCLEOTIDE SEQUENCE</scope>
</reference>
<name>A0A816Y8H5_BRANA</name>
<dbReference type="EMBL" id="HG994355">
    <property type="protein sequence ID" value="CAF2155584.1"/>
    <property type="molecule type" value="Genomic_DNA"/>
</dbReference>
<proteinExistence type="predicted"/>
<accession>A0A816Y8H5</accession>
<dbReference type="Proteomes" id="UP001295469">
    <property type="component" value="Chromosome A01"/>
</dbReference>